<dbReference type="Gene3D" id="1.20.5.170">
    <property type="match status" value="1"/>
</dbReference>
<reference evidence="4 5" key="1">
    <citation type="submission" date="2009-11" db="EMBL/GenBank/DDBJ databases">
        <title>Annotation of Allomyces macrogynus ATCC 38327.</title>
        <authorList>
            <consortium name="The Broad Institute Genome Sequencing Platform"/>
            <person name="Russ C."/>
            <person name="Cuomo C."/>
            <person name="Burger G."/>
            <person name="Gray M.W."/>
            <person name="Holland P.W.H."/>
            <person name="King N."/>
            <person name="Lang F.B.F."/>
            <person name="Roger A.J."/>
            <person name="Ruiz-Trillo I."/>
            <person name="Young S.K."/>
            <person name="Zeng Q."/>
            <person name="Gargeya S."/>
            <person name="Fitzgerald M."/>
            <person name="Haas B."/>
            <person name="Abouelleil A."/>
            <person name="Alvarado L."/>
            <person name="Arachchi H.M."/>
            <person name="Berlin A."/>
            <person name="Chapman S.B."/>
            <person name="Gearin G."/>
            <person name="Goldberg J."/>
            <person name="Griggs A."/>
            <person name="Gujja S."/>
            <person name="Hansen M."/>
            <person name="Heiman D."/>
            <person name="Howarth C."/>
            <person name="Larimer J."/>
            <person name="Lui A."/>
            <person name="MacDonald P.J.P."/>
            <person name="McCowen C."/>
            <person name="Montmayeur A."/>
            <person name="Murphy C."/>
            <person name="Neiman D."/>
            <person name="Pearson M."/>
            <person name="Priest M."/>
            <person name="Roberts A."/>
            <person name="Saif S."/>
            <person name="Shea T."/>
            <person name="Sisk P."/>
            <person name="Stolte C."/>
            <person name="Sykes S."/>
            <person name="Wortman J."/>
            <person name="Nusbaum C."/>
            <person name="Birren B."/>
        </authorList>
    </citation>
    <scope>NUCLEOTIDE SEQUENCE [LARGE SCALE GENOMIC DNA]</scope>
    <source>
        <strain evidence="4 5">ATCC 38327</strain>
    </source>
</reference>
<dbReference type="EMBL" id="GG745330">
    <property type="protein sequence ID" value="KNE56263.1"/>
    <property type="molecule type" value="Genomic_DNA"/>
</dbReference>
<evidence type="ECO:0000256" key="1">
    <source>
        <dbReference type="ARBA" id="ARBA00008060"/>
    </source>
</evidence>
<evidence type="ECO:0000313" key="4">
    <source>
        <dbReference type="EMBL" id="KNE56263.1"/>
    </source>
</evidence>
<dbReference type="InterPro" id="IPR010760">
    <property type="entry name" value="DNA-repair_Swi5"/>
</dbReference>
<keyword evidence="2" id="KW-0227">DNA damage</keyword>
<dbReference type="AlphaFoldDB" id="A0A0L0S136"/>
<reference evidence="5" key="2">
    <citation type="submission" date="2009-11" db="EMBL/GenBank/DDBJ databases">
        <title>The Genome Sequence of Allomyces macrogynus strain ATCC 38327.</title>
        <authorList>
            <consortium name="The Broad Institute Genome Sequencing Platform"/>
            <person name="Russ C."/>
            <person name="Cuomo C."/>
            <person name="Shea T."/>
            <person name="Young S.K."/>
            <person name="Zeng Q."/>
            <person name="Koehrsen M."/>
            <person name="Haas B."/>
            <person name="Borodovsky M."/>
            <person name="Guigo R."/>
            <person name="Alvarado L."/>
            <person name="Berlin A."/>
            <person name="Borenstein D."/>
            <person name="Chen Z."/>
            <person name="Engels R."/>
            <person name="Freedman E."/>
            <person name="Gellesch M."/>
            <person name="Goldberg J."/>
            <person name="Griggs A."/>
            <person name="Gujja S."/>
            <person name="Heiman D."/>
            <person name="Hepburn T."/>
            <person name="Howarth C."/>
            <person name="Jen D."/>
            <person name="Larson L."/>
            <person name="Lewis B."/>
            <person name="Mehta T."/>
            <person name="Park D."/>
            <person name="Pearson M."/>
            <person name="Roberts A."/>
            <person name="Saif S."/>
            <person name="Shenoy N."/>
            <person name="Sisk P."/>
            <person name="Stolte C."/>
            <person name="Sykes S."/>
            <person name="Walk T."/>
            <person name="White J."/>
            <person name="Yandava C."/>
            <person name="Burger G."/>
            <person name="Gray M.W."/>
            <person name="Holland P.W.H."/>
            <person name="King N."/>
            <person name="Lang F.B.F."/>
            <person name="Roger A.J."/>
            <person name="Ruiz-Trillo I."/>
            <person name="Lander E."/>
            <person name="Nusbaum C."/>
        </authorList>
    </citation>
    <scope>NUCLEOTIDE SEQUENCE [LARGE SCALE GENOMIC DNA]</scope>
    <source>
        <strain evidence="5">ATCC 38327</strain>
    </source>
</reference>
<dbReference type="Pfam" id="PF07061">
    <property type="entry name" value="Swi5"/>
    <property type="match status" value="1"/>
</dbReference>
<keyword evidence="3" id="KW-0234">DNA repair</keyword>
<dbReference type="VEuPathDB" id="FungiDB:AMAG_02093"/>
<dbReference type="GO" id="GO:0034974">
    <property type="term" value="C:Swi5-Swi2 complex"/>
    <property type="evidence" value="ECO:0007669"/>
    <property type="project" value="TreeGrafter"/>
</dbReference>
<keyword evidence="5" id="KW-1185">Reference proteome</keyword>
<protein>
    <submittedName>
        <fullName evidence="4">Uncharacterized protein</fullName>
    </submittedName>
</protein>
<dbReference type="OrthoDB" id="5586436at2759"/>
<dbReference type="GO" id="GO:0000724">
    <property type="term" value="P:double-strand break repair via homologous recombination"/>
    <property type="evidence" value="ECO:0007669"/>
    <property type="project" value="TreeGrafter"/>
</dbReference>
<dbReference type="GO" id="GO:0032798">
    <property type="term" value="C:Swi5-Sfr1 complex"/>
    <property type="evidence" value="ECO:0007669"/>
    <property type="project" value="TreeGrafter"/>
</dbReference>
<dbReference type="Proteomes" id="UP000054350">
    <property type="component" value="Unassembled WGS sequence"/>
</dbReference>
<organism evidence="4 5">
    <name type="scientific">Allomyces macrogynus (strain ATCC 38327)</name>
    <name type="common">Allomyces javanicus var. macrogynus</name>
    <dbReference type="NCBI Taxonomy" id="578462"/>
    <lineage>
        <taxon>Eukaryota</taxon>
        <taxon>Fungi</taxon>
        <taxon>Fungi incertae sedis</taxon>
        <taxon>Blastocladiomycota</taxon>
        <taxon>Blastocladiomycetes</taxon>
        <taxon>Blastocladiales</taxon>
        <taxon>Blastocladiaceae</taxon>
        <taxon>Allomyces</taxon>
    </lineage>
</organism>
<name>A0A0L0S136_ALLM3</name>
<evidence type="ECO:0000256" key="3">
    <source>
        <dbReference type="ARBA" id="ARBA00023204"/>
    </source>
</evidence>
<accession>A0A0L0S136</accession>
<dbReference type="PANTHER" id="PTHR28529:SF2">
    <property type="entry name" value="DNA REPAIR PROTEIN SWI5 HOMOLOG"/>
    <property type="match status" value="1"/>
</dbReference>
<dbReference type="PANTHER" id="PTHR28529">
    <property type="entry name" value="DNA REPAIR PROTEIN SWI5 HOMOLOG"/>
    <property type="match status" value="1"/>
</dbReference>
<proteinExistence type="inferred from homology"/>
<evidence type="ECO:0000313" key="5">
    <source>
        <dbReference type="Proteomes" id="UP000054350"/>
    </source>
</evidence>
<gene>
    <name evidence="4" type="ORF">AMAG_02093</name>
</gene>
<sequence>MSTTSPPVAPPPPLRLPPLTALQHAILSAAVITPRDALDEAVDAADEQAEPCDVVIQELARRARAQLEQSGWTAQHAAKVLPSAWTWAAVLDDPAIGVEAAIAHTEKNKWVDLCLDDDEADQDRHDTSDSESAVVATNAGLARLATINEWAAEPEPSAIVKELQAAQARLLDRLGHQRTLEQEHAALLAALGEETSEEDVERAMAQHIKNLHSYNEFKDLAQLLFGQLAARQSITVRQVYEDLGISDSDDERGSAA</sequence>
<evidence type="ECO:0000256" key="2">
    <source>
        <dbReference type="ARBA" id="ARBA00022763"/>
    </source>
</evidence>
<comment type="similarity">
    <text evidence="1">Belongs to the SWI5/SAE3 family.</text>
</comment>